<feature type="compositionally biased region" description="Polar residues" evidence="1">
    <location>
        <begin position="194"/>
        <end position="204"/>
    </location>
</feature>
<sequence length="248" mass="25784">MAAHEFKSNLTEREAARERLKESLDVLAERANLQVQMQKEPVKMLGGASAVGAVLGLLIGTQFKRTKKIYVDAGSPVKYQKELVKAQKSQKGGGVGGALLATLGTLAVKTLSDRVLAPKLEEIANNMLEKAGEEPKTRATQPRAMERAAPTAGPSLSKSEAPVTTSGSRPRPMGTASTGSSAAASFLKPAPTGQAESYNDQASAEGSVPPVAASHDHPGVVPTPKSVVEAKAQGSAIAPDEKSNPNLR</sequence>
<dbReference type="RefSeq" id="WP_039682359.1">
    <property type="nucleotide sequence ID" value="NZ_CP010028.1"/>
</dbReference>
<reference evidence="3" key="1">
    <citation type="submission" date="2014-11" db="EMBL/GenBank/DDBJ databases">
        <title>Hymenobacter sp. DG25B genome submission.</title>
        <authorList>
            <person name="Jung H.-Y."/>
            <person name="Kim M.K."/>
            <person name="Srinivasan S."/>
            <person name="Lim S."/>
        </authorList>
    </citation>
    <scope>NUCLEOTIDE SEQUENCE [LARGE SCALE GENOMIC DNA]</scope>
    <source>
        <strain evidence="3">DY59</strain>
    </source>
</reference>
<evidence type="ECO:0000313" key="2">
    <source>
        <dbReference type="EMBL" id="AIZ44407.1"/>
    </source>
</evidence>
<feature type="compositionally biased region" description="Polar residues" evidence="1">
    <location>
        <begin position="154"/>
        <end position="168"/>
    </location>
</feature>
<dbReference type="HOGENOM" id="CLU_082673_0_0_0"/>
<feature type="region of interest" description="Disordered" evidence="1">
    <location>
        <begin position="127"/>
        <end position="248"/>
    </location>
</feature>
<proteinExistence type="predicted"/>
<dbReference type="Proteomes" id="UP000030634">
    <property type="component" value="Chromosome"/>
</dbReference>
<organism evidence="2 3">
    <name type="scientific">Deinococcus radiopugnans</name>
    <dbReference type="NCBI Taxonomy" id="57497"/>
    <lineage>
        <taxon>Bacteria</taxon>
        <taxon>Thermotogati</taxon>
        <taxon>Deinococcota</taxon>
        <taxon>Deinococci</taxon>
        <taxon>Deinococcales</taxon>
        <taxon>Deinococcaceae</taxon>
        <taxon>Deinococcus</taxon>
    </lineage>
</organism>
<protein>
    <submittedName>
        <fullName evidence="2">Uncharacterized protein</fullName>
    </submittedName>
</protein>
<feature type="compositionally biased region" description="Low complexity" evidence="1">
    <location>
        <begin position="174"/>
        <end position="185"/>
    </location>
</feature>
<name>A0A0A7KE17_9DEIO</name>
<evidence type="ECO:0000256" key="1">
    <source>
        <dbReference type="SAM" id="MobiDB-lite"/>
    </source>
</evidence>
<feature type="compositionally biased region" description="Basic and acidic residues" evidence="1">
    <location>
        <begin position="239"/>
        <end position="248"/>
    </location>
</feature>
<dbReference type="STRING" id="1182571.QR90_03780"/>
<gene>
    <name evidence="2" type="ORF">QR90_03780</name>
</gene>
<dbReference type="AlphaFoldDB" id="A0A0A7KE17"/>
<dbReference type="KEGG" id="dsw:QR90_03780"/>
<accession>A0A0A7KE17</accession>
<evidence type="ECO:0000313" key="3">
    <source>
        <dbReference type="Proteomes" id="UP000030634"/>
    </source>
</evidence>
<dbReference type="EMBL" id="CP010028">
    <property type="protein sequence ID" value="AIZ44407.1"/>
    <property type="molecule type" value="Genomic_DNA"/>
</dbReference>